<dbReference type="AlphaFoldDB" id="A0A0A1SPB5"/>
<dbReference type="InterPro" id="IPR036928">
    <property type="entry name" value="AS_sf"/>
</dbReference>
<protein>
    <recommendedName>
        <fullName evidence="2">Amidase domain-containing protein</fullName>
    </recommendedName>
</protein>
<feature type="signal peptide" evidence="1">
    <location>
        <begin position="1"/>
        <end position="20"/>
    </location>
</feature>
<evidence type="ECO:0000256" key="1">
    <source>
        <dbReference type="SAM" id="SignalP"/>
    </source>
</evidence>
<sequence>MLSSHLWCLIGALLLSVVTAAAVTKNVPLLLDATLDELRAGLDKGAFTSAELVTAYLGRIHDVNSELHAVIMTNPDVMAIANEKDAERRSCKGKGLGPLHGIPILLKDNMGTADKMPNTAGSFALINATLATDSTVAAKLRKAGAILLGKTNLSQWANFRHNNNTGTSGWSAVGGQTVGAYFDRQDPSGSSSGSGVAVSIGLAWAALGSETAGSIIAPANFNNIVGIKPSLGLTSRHLVIPISEHQDTVGPMARTVKDAAVLLTAIAGVDSHDNYTSAIPFKSIPNYIEACNSTRLDGVRIGVVAAGDRYNLADDQGAIPAAIKTLQSLGATIVENVALPGVNMHTANYNILGTDFYTDLPKYLAQLKTNPNNIHTLEDLLNFTRTDPRENYPFYNTGSWNGPVQHKLQNSDAAFWAAYQQNVELTTTHGIDAAVKEHNLDAILDLPLMLSSFAAPAGHPVISIPAGRLPDSTPVETESAYNVTMSAPNQPYGIGFTGVRFSEYKLIRIAYALEQATMFRTKVHPRTQPKTEIKPSKRQ</sequence>
<evidence type="ECO:0000313" key="3">
    <source>
        <dbReference type="EMBL" id="CEJ79836.1"/>
    </source>
</evidence>
<dbReference type="PANTHER" id="PTHR42678:SF34">
    <property type="entry name" value="OS04G0183300 PROTEIN"/>
    <property type="match status" value="1"/>
</dbReference>
<dbReference type="Pfam" id="PF01425">
    <property type="entry name" value="Amidase"/>
    <property type="match status" value="1"/>
</dbReference>
<evidence type="ECO:0000259" key="2">
    <source>
        <dbReference type="Pfam" id="PF01425"/>
    </source>
</evidence>
<keyword evidence="1" id="KW-0732">Signal</keyword>
<evidence type="ECO:0000313" key="4">
    <source>
        <dbReference type="Proteomes" id="UP000039046"/>
    </source>
</evidence>
<dbReference type="STRING" id="1531966.A0A0A1SPB5"/>
<accession>A0A0A1SPB5</accession>
<proteinExistence type="predicted"/>
<dbReference type="HOGENOM" id="CLU_009600_14_1_1"/>
<dbReference type="InterPro" id="IPR023631">
    <property type="entry name" value="Amidase_dom"/>
</dbReference>
<dbReference type="EMBL" id="CDHN01000001">
    <property type="protein sequence ID" value="CEJ79836.1"/>
    <property type="molecule type" value="Genomic_DNA"/>
</dbReference>
<reference evidence="3 4" key="1">
    <citation type="journal article" date="2015" name="Genome Announc.">
        <title>Draft Genome Sequence and Gene Annotation of the Entomopathogenic Fungus Verticillium hemipterigenum.</title>
        <authorList>
            <person name="Horn F."/>
            <person name="Habel A."/>
            <person name="Scharf D.H."/>
            <person name="Dworschak J."/>
            <person name="Brakhage A.A."/>
            <person name="Guthke R."/>
            <person name="Hertweck C."/>
            <person name="Linde J."/>
        </authorList>
    </citation>
    <scope>NUCLEOTIDE SEQUENCE [LARGE SCALE GENOMIC DNA]</scope>
</reference>
<dbReference type="Gene3D" id="3.90.1300.10">
    <property type="entry name" value="Amidase signature (AS) domain"/>
    <property type="match status" value="1"/>
</dbReference>
<feature type="domain" description="Amidase" evidence="2">
    <location>
        <begin position="51"/>
        <end position="443"/>
    </location>
</feature>
<organism evidence="3 4">
    <name type="scientific">[Torrubiella] hemipterigena</name>
    <dbReference type="NCBI Taxonomy" id="1531966"/>
    <lineage>
        <taxon>Eukaryota</taxon>
        <taxon>Fungi</taxon>
        <taxon>Dikarya</taxon>
        <taxon>Ascomycota</taxon>
        <taxon>Pezizomycotina</taxon>
        <taxon>Sordariomycetes</taxon>
        <taxon>Hypocreomycetidae</taxon>
        <taxon>Hypocreales</taxon>
        <taxon>Clavicipitaceae</taxon>
        <taxon>Clavicipitaceae incertae sedis</taxon>
        <taxon>'Torrubiella' clade</taxon>
    </lineage>
</organism>
<dbReference type="PANTHER" id="PTHR42678">
    <property type="entry name" value="AMIDASE"/>
    <property type="match status" value="1"/>
</dbReference>
<keyword evidence="4" id="KW-1185">Reference proteome</keyword>
<dbReference type="SUPFAM" id="SSF75304">
    <property type="entry name" value="Amidase signature (AS) enzymes"/>
    <property type="match status" value="1"/>
</dbReference>
<name>A0A0A1SPB5_9HYPO</name>
<dbReference type="Proteomes" id="UP000039046">
    <property type="component" value="Unassembled WGS sequence"/>
</dbReference>
<feature type="chain" id="PRO_5001978871" description="Amidase domain-containing protein" evidence="1">
    <location>
        <begin position="21"/>
        <end position="539"/>
    </location>
</feature>
<gene>
    <name evidence="3" type="ORF">VHEMI00054</name>
</gene>
<dbReference type="OrthoDB" id="566138at2759"/>